<keyword evidence="2" id="KW-1185">Reference proteome</keyword>
<comment type="caution">
    <text evidence="1">The sequence shown here is derived from an EMBL/GenBank/DDBJ whole genome shotgun (WGS) entry which is preliminary data.</text>
</comment>
<evidence type="ECO:0000313" key="1">
    <source>
        <dbReference type="EMBL" id="EKF25510.1"/>
    </source>
</evidence>
<name>K5BCV6_MYCHD</name>
<dbReference type="Proteomes" id="UP000006265">
    <property type="component" value="Unassembled WGS sequence"/>
</dbReference>
<dbReference type="eggNOG" id="ENOG5032CB1">
    <property type="taxonomic scope" value="Bacteria"/>
</dbReference>
<dbReference type="STRING" id="1122247.GCA_000379865_02625"/>
<proteinExistence type="predicted"/>
<dbReference type="PATRIC" id="fig|1122247.3.peg.449"/>
<dbReference type="AlphaFoldDB" id="K5BCV6"/>
<reference evidence="1 2" key="1">
    <citation type="journal article" date="2012" name="J. Bacteriol.">
        <title>Genome sequence of Mycobacterium hassiacum DSM 44199, a rare source of heat-stable mycobacterial proteins.</title>
        <authorList>
            <person name="Tiago I."/>
            <person name="Maranha A."/>
            <person name="Mendes V."/>
            <person name="Alarico S."/>
            <person name="Moynihan P.J."/>
            <person name="Clarke A.J."/>
            <person name="Macedo-Ribeiro S."/>
            <person name="Pereira P.J."/>
            <person name="Empadinhas N."/>
        </authorList>
    </citation>
    <scope>NUCLEOTIDE SEQUENCE [LARGE SCALE GENOMIC DNA]</scope>
    <source>
        <strain evidence="2">DSM 44199 / CIP 105218 / JCM 12690 / 3849</strain>
    </source>
</reference>
<accession>K5BCV6</accession>
<organism evidence="1 2">
    <name type="scientific">Mycolicibacterium hassiacum (strain DSM 44199 / CIP 105218 / JCM 12690 / 3849)</name>
    <name type="common">Mycobacterium hassiacum</name>
    <dbReference type="NCBI Taxonomy" id="1122247"/>
    <lineage>
        <taxon>Bacteria</taxon>
        <taxon>Bacillati</taxon>
        <taxon>Actinomycetota</taxon>
        <taxon>Actinomycetes</taxon>
        <taxon>Mycobacteriales</taxon>
        <taxon>Mycobacteriaceae</taxon>
        <taxon>Mycolicibacterium</taxon>
    </lineage>
</organism>
<dbReference type="OrthoDB" id="4747906at2"/>
<dbReference type="EMBL" id="AMRA01000013">
    <property type="protein sequence ID" value="EKF25510.1"/>
    <property type="molecule type" value="Genomic_DNA"/>
</dbReference>
<protein>
    <submittedName>
        <fullName evidence="1">Uncharacterized protein</fullName>
    </submittedName>
</protein>
<gene>
    <name evidence="1" type="ORF">C731_0469</name>
</gene>
<sequence>MIGRHDPGRRVGARLARFGLAAVAALGLVAAPLAVPGSAARAQARPCYPGIIPGNPYLQSCSMPDRTPRVRGAAPDQTAIIACRGIPGCLSWYVNSPH</sequence>
<evidence type="ECO:0000313" key="2">
    <source>
        <dbReference type="Proteomes" id="UP000006265"/>
    </source>
</evidence>
<dbReference type="RefSeq" id="WP_005624101.1">
    <property type="nucleotide sequence ID" value="NZ_AMRA01000013.1"/>
</dbReference>